<dbReference type="Proteomes" id="UP000050741">
    <property type="component" value="Unassembled WGS sequence"/>
</dbReference>
<proteinExistence type="predicted"/>
<keyword evidence="1" id="KW-1185">Reference proteome</keyword>
<reference evidence="2" key="3">
    <citation type="submission" date="2016-06" db="UniProtKB">
        <authorList>
            <consortium name="WormBaseParasite"/>
        </authorList>
    </citation>
    <scope>IDENTIFICATION</scope>
</reference>
<name>A0A183C5U4_GLOPA</name>
<reference evidence="1" key="1">
    <citation type="submission" date="2013-12" db="EMBL/GenBank/DDBJ databases">
        <authorList>
            <person name="Aslett M."/>
        </authorList>
    </citation>
    <scope>NUCLEOTIDE SEQUENCE [LARGE SCALE GENOMIC DNA]</scope>
    <source>
        <strain evidence="1">Lindley</strain>
    </source>
</reference>
<evidence type="ECO:0000313" key="2">
    <source>
        <dbReference type="WBParaSite" id="GPLIN_000823900"/>
    </source>
</evidence>
<dbReference type="AlphaFoldDB" id="A0A183C5U4"/>
<accession>A0A183C5U4</accession>
<organism evidence="1 2">
    <name type="scientific">Globodera pallida</name>
    <name type="common">Potato cyst nematode worm</name>
    <name type="synonym">Heterodera pallida</name>
    <dbReference type="NCBI Taxonomy" id="36090"/>
    <lineage>
        <taxon>Eukaryota</taxon>
        <taxon>Metazoa</taxon>
        <taxon>Ecdysozoa</taxon>
        <taxon>Nematoda</taxon>
        <taxon>Chromadorea</taxon>
        <taxon>Rhabditida</taxon>
        <taxon>Tylenchina</taxon>
        <taxon>Tylenchomorpha</taxon>
        <taxon>Tylenchoidea</taxon>
        <taxon>Heteroderidae</taxon>
        <taxon>Heteroderinae</taxon>
        <taxon>Globodera</taxon>
    </lineage>
</organism>
<dbReference type="WBParaSite" id="GPLIN_000823900">
    <property type="protein sequence ID" value="GPLIN_000823900"/>
    <property type="gene ID" value="GPLIN_000823900"/>
</dbReference>
<evidence type="ECO:0000313" key="1">
    <source>
        <dbReference type="Proteomes" id="UP000050741"/>
    </source>
</evidence>
<reference evidence="1" key="2">
    <citation type="submission" date="2014-05" db="EMBL/GenBank/DDBJ databases">
        <title>The genome and life-stage specific transcriptomes of Globodera pallida elucidate key aspects of plant parasitism by a cyst nematode.</title>
        <authorList>
            <person name="Cotton J.A."/>
            <person name="Lilley C.J."/>
            <person name="Jones L.M."/>
            <person name="Kikuchi T."/>
            <person name="Reid A.J."/>
            <person name="Thorpe P."/>
            <person name="Tsai I.J."/>
            <person name="Beasley H."/>
            <person name="Blok V."/>
            <person name="Cock P.J.A."/>
            <person name="Van den Akker S.E."/>
            <person name="Holroyd N."/>
            <person name="Hunt M."/>
            <person name="Mantelin S."/>
            <person name="Naghra H."/>
            <person name="Pain A."/>
            <person name="Palomares-Rius J.E."/>
            <person name="Zarowiecki M."/>
            <person name="Berriman M."/>
            <person name="Jones J.T."/>
            <person name="Urwin P.E."/>
        </authorList>
    </citation>
    <scope>NUCLEOTIDE SEQUENCE [LARGE SCALE GENOMIC DNA]</scope>
    <source>
        <strain evidence="1">Lindley</strain>
    </source>
</reference>
<protein>
    <submittedName>
        <fullName evidence="2">Secreted protein</fullName>
    </submittedName>
</protein>
<sequence>MELHLGAFMDDFDGMTLRVLALDLLSAIGQNGTEWCKMKKTLFEMNAITATTDTLDKSFISHYSCVVSENGNLTDYSYVGNKTFFDFDCNQKFCKCLLEKLPAKAPKESPCLNHLYIICGEQQKAKGEIKVTTVTTATLGQKCYPGRLVVT</sequence>